<keyword evidence="1" id="KW-0812">Transmembrane</keyword>
<evidence type="ECO:0000256" key="1">
    <source>
        <dbReference type="SAM" id="Phobius"/>
    </source>
</evidence>
<dbReference type="Proteomes" id="UP000605986">
    <property type="component" value="Unassembled WGS sequence"/>
</dbReference>
<protein>
    <recommendedName>
        <fullName evidence="2">DUF6594 domain-containing protein</fullName>
    </recommendedName>
</protein>
<name>A0A8H4KSL6_9HYPO</name>
<dbReference type="InterPro" id="IPR046529">
    <property type="entry name" value="DUF6594"/>
</dbReference>
<organism evidence="3 4">
    <name type="scientific">Fusarium austroafricanum</name>
    <dbReference type="NCBI Taxonomy" id="2364996"/>
    <lineage>
        <taxon>Eukaryota</taxon>
        <taxon>Fungi</taxon>
        <taxon>Dikarya</taxon>
        <taxon>Ascomycota</taxon>
        <taxon>Pezizomycotina</taxon>
        <taxon>Sordariomycetes</taxon>
        <taxon>Hypocreomycetidae</taxon>
        <taxon>Hypocreales</taxon>
        <taxon>Nectriaceae</taxon>
        <taxon>Fusarium</taxon>
        <taxon>Fusarium concolor species complex</taxon>
    </lineage>
</organism>
<dbReference type="Pfam" id="PF20237">
    <property type="entry name" value="DUF6594"/>
    <property type="match status" value="1"/>
</dbReference>
<evidence type="ECO:0000313" key="4">
    <source>
        <dbReference type="Proteomes" id="UP000605986"/>
    </source>
</evidence>
<proteinExistence type="predicted"/>
<keyword evidence="4" id="KW-1185">Reference proteome</keyword>
<dbReference type="EMBL" id="JAADJG010000109">
    <property type="protein sequence ID" value="KAF4454958.1"/>
    <property type="molecule type" value="Genomic_DNA"/>
</dbReference>
<keyword evidence="1" id="KW-0472">Membrane</keyword>
<evidence type="ECO:0000259" key="2">
    <source>
        <dbReference type="Pfam" id="PF20237"/>
    </source>
</evidence>
<reference evidence="3" key="1">
    <citation type="submission" date="2020-01" db="EMBL/GenBank/DDBJ databases">
        <title>Identification and distribution of gene clusters putatively required for synthesis of sphingolipid metabolism inhibitors in phylogenetically diverse species of the filamentous fungus Fusarium.</title>
        <authorList>
            <person name="Kim H.-S."/>
            <person name="Busman M."/>
            <person name="Brown D.W."/>
            <person name="Divon H."/>
            <person name="Uhlig S."/>
            <person name="Proctor R.H."/>
        </authorList>
    </citation>
    <scope>NUCLEOTIDE SEQUENCE</scope>
    <source>
        <strain evidence="3">NRRL 53441</strain>
    </source>
</reference>
<gene>
    <name evidence="3" type="ORF">F53441_2615</name>
</gene>
<comment type="caution">
    <text evidence="3">The sequence shown here is derived from an EMBL/GenBank/DDBJ whole genome shotgun (WGS) entry which is preliminary data.</text>
</comment>
<accession>A0A8H4KSL6</accession>
<feature type="domain" description="DUF6594" evidence="2">
    <location>
        <begin position="66"/>
        <end position="262"/>
    </location>
</feature>
<sequence>MGCFGSGNALGERDEENGGQNLRIDLKDDRWIIDLELDNIITTIIENETWTDSFLRTFKEPNKDQERSYRINFAVLQRIHLKQLRVKLAKHAASLRFDASEPTGWQETLEKYIQALQNYEYMETRRLQPEDPFYVSGERYQDRKLLETIIGDEAYRLEGRRIFRAIGNWQKGPRGSNSVHDTRRDNYQRKWTQGFHQRLGVAAIAGIFLIVPMWFMVLHNTLYTGLISTTAFVAAFGLMAAVFLTSLMEVMSATAAYAAVLVVSSSENLQEFGELPISKVFFEDIDEYQRNIMLAKKDAFG</sequence>
<evidence type="ECO:0000313" key="3">
    <source>
        <dbReference type="EMBL" id="KAF4454958.1"/>
    </source>
</evidence>
<dbReference type="AlphaFoldDB" id="A0A8H4KSL6"/>
<feature type="transmembrane region" description="Helical" evidence="1">
    <location>
        <begin position="223"/>
        <end position="244"/>
    </location>
</feature>
<keyword evidence="1" id="KW-1133">Transmembrane helix</keyword>
<feature type="transmembrane region" description="Helical" evidence="1">
    <location>
        <begin position="199"/>
        <end position="217"/>
    </location>
</feature>
<dbReference type="OrthoDB" id="3546297at2759"/>